<sequence>MERINSFLPYMSHDIEPLNDDKFSRCFFNCHPNKWKDAFLENNTVEDATKQRISSFMRRKETQSAKKEQDNVYKMKQKKQRCRGLSGKDSDEPVARKQKTIKKENDIPKEEYLKRLK</sequence>
<dbReference type="AlphaFoldDB" id="A0AAD2FSK7"/>
<evidence type="ECO:0000256" key="1">
    <source>
        <dbReference type="SAM" id="MobiDB-lite"/>
    </source>
</evidence>
<proteinExistence type="predicted"/>
<gene>
    <name evidence="2" type="ORF">CYCCA115_LOCUS13213</name>
</gene>
<dbReference type="Proteomes" id="UP001295423">
    <property type="component" value="Unassembled WGS sequence"/>
</dbReference>
<keyword evidence="3" id="KW-1185">Reference proteome</keyword>
<protein>
    <submittedName>
        <fullName evidence="2">Uncharacterized protein</fullName>
    </submittedName>
</protein>
<organism evidence="2 3">
    <name type="scientific">Cylindrotheca closterium</name>
    <dbReference type="NCBI Taxonomy" id="2856"/>
    <lineage>
        <taxon>Eukaryota</taxon>
        <taxon>Sar</taxon>
        <taxon>Stramenopiles</taxon>
        <taxon>Ochrophyta</taxon>
        <taxon>Bacillariophyta</taxon>
        <taxon>Bacillariophyceae</taxon>
        <taxon>Bacillariophycidae</taxon>
        <taxon>Bacillariales</taxon>
        <taxon>Bacillariaceae</taxon>
        <taxon>Cylindrotheca</taxon>
    </lineage>
</organism>
<feature type="compositionally biased region" description="Basic and acidic residues" evidence="1">
    <location>
        <begin position="86"/>
        <end position="117"/>
    </location>
</feature>
<evidence type="ECO:0000313" key="3">
    <source>
        <dbReference type="Proteomes" id="UP001295423"/>
    </source>
</evidence>
<reference evidence="2" key="1">
    <citation type="submission" date="2023-08" db="EMBL/GenBank/DDBJ databases">
        <authorList>
            <person name="Audoor S."/>
            <person name="Bilcke G."/>
        </authorList>
    </citation>
    <scope>NUCLEOTIDE SEQUENCE</scope>
</reference>
<evidence type="ECO:0000313" key="2">
    <source>
        <dbReference type="EMBL" id="CAJ1951738.1"/>
    </source>
</evidence>
<dbReference type="EMBL" id="CAKOGP040001792">
    <property type="protein sequence ID" value="CAJ1951738.1"/>
    <property type="molecule type" value="Genomic_DNA"/>
</dbReference>
<accession>A0AAD2FSK7</accession>
<comment type="caution">
    <text evidence="2">The sequence shown here is derived from an EMBL/GenBank/DDBJ whole genome shotgun (WGS) entry which is preliminary data.</text>
</comment>
<feature type="compositionally biased region" description="Basic and acidic residues" evidence="1">
    <location>
        <begin position="58"/>
        <end position="73"/>
    </location>
</feature>
<feature type="region of interest" description="Disordered" evidence="1">
    <location>
        <begin position="55"/>
        <end position="117"/>
    </location>
</feature>
<name>A0AAD2FSK7_9STRA</name>